<evidence type="ECO:0000256" key="1">
    <source>
        <dbReference type="ARBA" id="ARBA00022729"/>
    </source>
</evidence>
<dbReference type="InterPro" id="IPR050958">
    <property type="entry name" value="Cell_Adh-Cytoskel_Orgn"/>
</dbReference>
<evidence type="ECO:0000313" key="4">
    <source>
        <dbReference type="EnsemblMetazoa" id="Aqu2.1.20080_001"/>
    </source>
</evidence>
<dbReference type="InterPro" id="IPR036179">
    <property type="entry name" value="Ig-like_dom_sf"/>
</dbReference>
<dbReference type="InterPro" id="IPR007110">
    <property type="entry name" value="Ig-like_dom"/>
</dbReference>
<dbReference type="InterPro" id="IPR003599">
    <property type="entry name" value="Ig_sub"/>
</dbReference>
<feature type="domain" description="Ig-like" evidence="3">
    <location>
        <begin position="303"/>
        <end position="387"/>
    </location>
</feature>
<dbReference type="InterPro" id="IPR003598">
    <property type="entry name" value="Ig_sub2"/>
</dbReference>
<dbReference type="AlphaFoldDB" id="A0A1X7TY92"/>
<dbReference type="Gene3D" id="2.60.40.10">
    <property type="entry name" value="Immunoglobulins"/>
    <property type="match status" value="3"/>
</dbReference>
<sequence>MLRLAACSLFFWPRGRGTGDMWQLFFATVLTVLFHFGQCENYSLVVTPNVVVVQKTMDYVWLTCGKKTEEGHEENVERPACHHYLWCQIHWYKDERRLCNSAKYNMTKEKLRIGYPLTGVDSGVYSCACCFCTCTANLSASATLWVPPDVTASPNQSLTIGHTGVLSCNLSGIITKIFWYKNGRYITKWKTGARWKGNYFPYGNGSLAIRDVSLDSDGYYDCVAMNKAGKNSARIYIELKWPQSVAQKTSKCPKVLGPASEEAHFDRETREPRGLESKLVVQDIIAEEVYWTEEEKQRKIHSPVTLEVSHTCVSSESGERLYLDCRVVGYPVPIIYWSKVGGFRKDALKNHQIWADTHKLTINRLQYSDRGLYRCHVKYLNQEKTYYIRVQVVDINQYCGKLHFSPLSKRHTFDFDMHQYVSLRGISQLRK</sequence>
<evidence type="ECO:0000259" key="3">
    <source>
        <dbReference type="PROSITE" id="PS50835"/>
    </source>
</evidence>
<dbReference type="EnsemblMetazoa" id="Aqu2.1.20080_001">
    <property type="protein sequence ID" value="Aqu2.1.20080_001"/>
    <property type="gene ID" value="Aqu2.1.20080"/>
</dbReference>
<dbReference type="InParanoid" id="A0A1X7TY92"/>
<dbReference type="GO" id="GO:0005886">
    <property type="term" value="C:plasma membrane"/>
    <property type="evidence" value="ECO:0007669"/>
    <property type="project" value="TreeGrafter"/>
</dbReference>
<name>A0A1X7TY92_AMPQE</name>
<evidence type="ECO:0000256" key="2">
    <source>
        <dbReference type="ARBA" id="ARBA00023157"/>
    </source>
</evidence>
<dbReference type="PANTHER" id="PTHR45080">
    <property type="entry name" value="CONTACTIN 5"/>
    <property type="match status" value="1"/>
</dbReference>
<dbReference type="Pfam" id="PF13927">
    <property type="entry name" value="Ig_3"/>
    <property type="match status" value="2"/>
</dbReference>
<dbReference type="SUPFAM" id="SSF48726">
    <property type="entry name" value="Immunoglobulin"/>
    <property type="match status" value="3"/>
</dbReference>
<dbReference type="PANTHER" id="PTHR45080:SF8">
    <property type="entry name" value="IG-LIKE DOMAIN-CONTAINING PROTEIN"/>
    <property type="match status" value="1"/>
</dbReference>
<dbReference type="SMART" id="SM00408">
    <property type="entry name" value="IGc2"/>
    <property type="match status" value="2"/>
</dbReference>
<dbReference type="SMART" id="SM00409">
    <property type="entry name" value="IG"/>
    <property type="match status" value="3"/>
</dbReference>
<reference evidence="4" key="1">
    <citation type="submission" date="2017-05" db="UniProtKB">
        <authorList>
            <consortium name="EnsemblMetazoa"/>
        </authorList>
    </citation>
    <scope>IDENTIFICATION</scope>
</reference>
<organism evidence="4">
    <name type="scientific">Amphimedon queenslandica</name>
    <name type="common">Sponge</name>
    <dbReference type="NCBI Taxonomy" id="400682"/>
    <lineage>
        <taxon>Eukaryota</taxon>
        <taxon>Metazoa</taxon>
        <taxon>Porifera</taxon>
        <taxon>Demospongiae</taxon>
        <taxon>Heteroscleromorpha</taxon>
        <taxon>Haplosclerida</taxon>
        <taxon>Niphatidae</taxon>
        <taxon>Amphimedon</taxon>
    </lineage>
</organism>
<feature type="domain" description="Ig-like" evidence="3">
    <location>
        <begin position="148"/>
        <end position="238"/>
    </location>
</feature>
<keyword evidence="1" id="KW-0732">Signal</keyword>
<dbReference type="OrthoDB" id="428111at2759"/>
<dbReference type="InterPro" id="IPR013783">
    <property type="entry name" value="Ig-like_fold"/>
</dbReference>
<protein>
    <recommendedName>
        <fullName evidence="3">Ig-like domain-containing protein</fullName>
    </recommendedName>
</protein>
<dbReference type="GO" id="GO:0007156">
    <property type="term" value="P:homophilic cell adhesion via plasma membrane adhesion molecules"/>
    <property type="evidence" value="ECO:0007669"/>
    <property type="project" value="TreeGrafter"/>
</dbReference>
<dbReference type="PROSITE" id="PS50835">
    <property type="entry name" value="IG_LIKE"/>
    <property type="match status" value="2"/>
</dbReference>
<accession>A0A1X7TY92</accession>
<proteinExistence type="predicted"/>
<keyword evidence="2" id="KW-1015">Disulfide bond</keyword>